<reference evidence="3 4" key="1">
    <citation type="journal article" date="2016" name="Mol. Biol. Evol.">
        <title>Comparative Genomics of Early-Diverging Mushroom-Forming Fungi Provides Insights into the Origins of Lignocellulose Decay Capabilities.</title>
        <authorList>
            <person name="Nagy L.G."/>
            <person name="Riley R."/>
            <person name="Tritt A."/>
            <person name="Adam C."/>
            <person name="Daum C."/>
            <person name="Floudas D."/>
            <person name="Sun H."/>
            <person name="Yadav J.S."/>
            <person name="Pangilinan J."/>
            <person name="Larsson K.H."/>
            <person name="Matsuura K."/>
            <person name="Barry K."/>
            <person name="Labutti K."/>
            <person name="Kuo R."/>
            <person name="Ohm R.A."/>
            <person name="Bhattacharya S.S."/>
            <person name="Shirouzu T."/>
            <person name="Yoshinaga Y."/>
            <person name="Martin F.M."/>
            <person name="Grigoriev I.V."/>
            <person name="Hibbett D.S."/>
        </authorList>
    </citation>
    <scope>NUCLEOTIDE SEQUENCE [LARGE SCALE GENOMIC DNA]</scope>
    <source>
        <strain evidence="3 4">TUFC12733</strain>
    </source>
</reference>
<feature type="coiled-coil region" evidence="1">
    <location>
        <begin position="142"/>
        <end position="176"/>
    </location>
</feature>
<dbReference type="OrthoDB" id="10532185at2759"/>
<evidence type="ECO:0000256" key="2">
    <source>
        <dbReference type="SAM" id="MobiDB-lite"/>
    </source>
</evidence>
<dbReference type="AlphaFoldDB" id="A0A167PCB3"/>
<protein>
    <submittedName>
        <fullName evidence="3">Uncharacterized protein</fullName>
    </submittedName>
</protein>
<keyword evidence="1" id="KW-0175">Coiled coil</keyword>
<name>A0A167PCB3_CALVF</name>
<evidence type="ECO:0000256" key="1">
    <source>
        <dbReference type="SAM" id="Coils"/>
    </source>
</evidence>
<gene>
    <name evidence="3" type="ORF">CALVIDRAFT_526069</name>
</gene>
<organism evidence="3 4">
    <name type="scientific">Calocera viscosa (strain TUFC12733)</name>
    <dbReference type="NCBI Taxonomy" id="1330018"/>
    <lineage>
        <taxon>Eukaryota</taxon>
        <taxon>Fungi</taxon>
        <taxon>Dikarya</taxon>
        <taxon>Basidiomycota</taxon>
        <taxon>Agaricomycotina</taxon>
        <taxon>Dacrymycetes</taxon>
        <taxon>Dacrymycetales</taxon>
        <taxon>Dacrymycetaceae</taxon>
        <taxon>Calocera</taxon>
    </lineage>
</organism>
<dbReference type="EMBL" id="KV417275">
    <property type="protein sequence ID" value="KZO98642.1"/>
    <property type="molecule type" value="Genomic_DNA"/>
</dbReference>
<evidence type="ECO:0000313" key="4">
    <source>
        <dbReference type="Proteomes" id="UP000076738"/>
    </source>
</evidence>
<sequence>MSMSFRTDIADPARAYHDGELTGLDESEVHGLGATQQSRTSTEDDAEDEPNLDANLPLPDYHQIQLLLNAAMSANRRHHAVDPMATALFDPSTIRSTMAALQDLSRRCNSLSFNILLREDPTRALYAYQAHVLANDSGAHVINALNAENGQLQQDLRRLQDNRSELQAAAAQVQEDRLAAEVQLRHITDELTTTRRSLASARAELEQRDQRIHDLLEHTKVLDASLAETLAVTQQRDALYAILHDVDALIHPRVQAS</sequence>
<evidence type="ECO:0000313" key="3">
    <source>
        <dbReference type="EMBL" id="KZO98642.1"/>
    </source>
</evidence>
<dbReference type="Proteomes" id="UP000076738">
    <property type="component" value="Unassembled WGS sequence"/>
</dbReference>
<proteinExistence type="predicted"/>
<keyword evidence="4" id="KW-1185">Reference proteome</keyword>
<accession>A0A167PCB3</accession>
<feature type="region of interest" description="Disordered" evidence="2">
    <location>
        <begin position="21"/>
        <end position="52"/>
    </location>
</feature>